<protein>
    <recommendedName>
        <fullName evidence="5">PPM-type phosphatase domain-containing protein</fullName>
    </recommendedName>
</protein>
<dbReference type="GO" id="GO:0016791">
    <property type="term" value="F:phosphatase activity"/>
    <property type="evidence" value="ECO:0007669"/>
    <property type="project" value="TreeGrafter"/>
</dbReference>
<dbReference type="InterPro" id="IPR019734">
    <property type="entry name" value="TPR_rpt"/>
</dbReference>
<dbReference type="PROSITE" id="PS50005">
    <property type="entry name" value="TPR"/>
    <property type="match status" value="1"/>
</dbReference>
<dbReference type="EMBL" id="BQKE01000001">
    <property type="protein sequence ID" value="GJM61422.1"/>
    <property type="molecule type" value="Genomic_DNA"/>
</dbReference>
<dbReference type="InterPro" id="IPR036457">
    <property type="entry name" value="PPM-type-like_dom_sf"/>
</dbReference>
<evidence type="ECO:0000256" key="2">
    <source>
        <dbReference type="PROSITE-ProRule" id="PRU00339"/>
    </source>
</evidence>
<feature type="repeat" description="TPR" evidence="2">
    <location>
        <begin position="282"/>
        <end position="315"/>
    </location>
</feature>
<evidence type="ECO:0000256" key="1">
    <source>
        <dbReference type="ARBA" id="ARBA00022801"/>
    </source>
</evidence>
<dbReference type="InterPro" id="IPR001932">
    <property type="entry name" value="PPM-type_phosphatase-like_dom"/>
</dbReference>
<dbReference type="Proteomes" id="UP001310022">
    <property type="component" value="Unassembled WGS sequence"/>
</dbReference>
<evidence type="ECO:0000256" key="4">
    <source>
        <dbReference type="SAM" id="Phobius"/>
    </source>
</evidence>
<dbReference type="Gene3D" id="3.60.40.10">
    <property type="entry name" value="PPM-type phosphatase domain"/>
    <property type="match status" value="1"/>
</dbReference>
<accession>A0AAN5AK16</accession>
<comment type="caution">
    <text evidence="6">The sequence shown here is derived from an EMBL/GenBank/DDBJ whole genome shotgun (WGS) entry which is preliminary data.</text>
</comment>
<dbReference type="InterPro" id="IPR011990">
    <property type="entry name" value="TPR-like_helical_dom_sf"/>
</dbReference>
<dbReference type="SMART" id="SM00028">
    <property type="entry name" value="TPR"/>
    <property type="match status" value="5"/>
</dbReference>
<keyword evidence="4" id="KW-0812">Transmembrane</keyword>
<dbReference type="PANTHER" id="PTHR43156:SF9">
    <property type="entry name" value="HAMP DOMAIN-CONTAINING PROTEIN"/>
    <property type="match status" value="1"/>
</dbReference>
<evidence type="ECO:0000256" key="3">
    <source>
        <dbReference type="SAM" id="Coils"/>
    </source>
</evidence>
<reference evidence="6 7" key="1">
    <citation type="submission" date="2021-12" db="EMBL/GenBank/DDBJ databases">
        <title>Genome sequencing of bacteria with rrn-lacking chromosome and rrn-plasmid.</title>
        <authorList>
            <person name="Anda M."/>
            <person name="Iwasaki W."/>
        </authorList>
    </citation>
    <scope>NUCLEOTIDE SEQUENCE [LARGE SCALE GENOMIC DNA]</scope>
    <source>
        <strain evidence="6 7">NBRC 15940</strain>
    </source>
</reference>
<keyword evidence="3" id="KW-0175">Coiled coil</keyword>
<dbReference type="Pfam" id="PF13181">
    <property type="entry name" value="TPR_8"/>
    <property type="match status" value="1"/>
</dbReference>
<keyword evidence="4" id="KW-0472">Membrane</keyword>
<name>A0AAN5AK16_9BACT</name>
<sequence>MRLIITYRIFLLTLGLLWRGHAVAQKAEMDSTQLMTARNIEVMLAEGRIYANNEDFILAYALGEQALELAQKEFLETQEYEIYLFIADIHSRENHLDLVLENYMAALRAAEVIADPEKEAHVYLLKAKYYDRRGVVPLAIADLEMAVKKYEEVGNQERLAFSKEYLALLCRREDPRKSQEVYRQLLVYYQGKQLEDKILATRLRIANIDFELERNDQALKAYLSLLKDYAAKGEVELQATILNNLGVIEKRLGNMRQSASYFAEVTDLLNARQEELTPVEEIRFHLNVGVAYSNLKSYNKAREHYTEAFRITERTNNEYEQANALNHLAANYYVSGYSVDALREASAALQIGIREDFKDLQRTSYRILEMIHQRDGKYNSSKEAKSKYEEIEAIQRYNKETAFDLDVLTRNEDQIKKKIAQRYRRMEDDRRRNTMLAMKEKELSILRQEAEIRDVELKNQELERLRAQQARNIVERELEAIKQASELDKVTREKELQEIELRNQQIEKEKRQEQIRLLESQERAKQAELDATQSQRNLFIVVIFFFLMGIMGLIFSVNRKRKDNKILQVQQQKIEKANQEITAAKEDLEEKNLQVTQSIQYAQTMQQAFLPNEKLIGEMFEEMFLMYKPRDIVSGDFYWAKNQDHRKLVAVVDCTGHGVPGAFLSMVGMNGLNEIIEKEHALQPNEMVESLHVNIVERFNQQESRNKDGMDLTVCSFEEIGENKIKLTFVAAKQVVYFRHQGEIHEVLGERKSIGGIYAHKVVEFGQKEVVLDKGDIVYLPTDGYIDQANPERRKFNRRRFKALLEEIQELPLATQQERLSEALTLHQKDADQRDDITVLALKL</sequence>
<feature type="domain" description="PPM-type phosphatase" evidence="5">
    <location>
        <begin position="618"/>
        <end position="844"/>
    </location>
</feature>
<dbReference type="SUPFAM" id="SSF48452">
    <property type="entry name" value="TPR-like"/>
    <property type="match status" value="3"/>
</dbReference>
<evidence type="ECO:0000259" key="5">
    <source>
        <dbReference type="SMART" id="SM00331"/>
    </source>
</evidence>
<organism evidence="6 7">
    <name type="scientific">Persicobacter diffluens</name>
    <dbReference type="NCBI Taxonomy" id="981"/>
    <lineage>
        <taxon>Bacteria</taxon>
        <taxon>Pseudomonadati</taxon>
        <taxon>Bacteroidota</taxon>
        <taxon>Cytophagia</taxon>
        <taxon>Cytophagales</taxon>
        <taxon>Persicobacteraceae</taxon>
        <taxon>Persicobacter</taxon>
    </lineage>
</organism>
<dbReference type="SMART" id="SM00331">
    <property type="entry name" value="PP2C_SIG"/>
    <property type="match status" value="1"/>
</dbReference>
<evidence type="ECO:0000313" key="7">
    <source>
        <dbReference type="Proteomes" id="UP001310022"/>
    </source>
</evidence>
<evidence type="ECO:0000313" key="6">
    <source>
        <dbReference type="EMBL" id="GJM61422.1"/>
    </source>
</evidence>
<keyword evidence="1" id="KW-0378">Hydrolase</keyword>
<dbReference type="PANTHER" id="PTHR43156">
    <property type="entry name" value="STAGE II SPORULATION PROTEIN E-RELATED"/>
    <property type="match status" value="1"/>
</dbReference>
<gene>
    <name evidence="6" type="ORF">PEDI_19740</name>
</gene>
<keyword evidence="4" id="KW-1133">Transmembrane helix</keyword>
<dbReference type="AlphaFoldDB" id="A0AAN5AK16"/>
<keyword evidence="2" id="KW-0802">TPR repeat</keyword>
<dbReference type="Gene3D" id="1.25.40.10">
    <property type="entry name" value="Tetratricopeptide repeat domain"/>
    <property type="match status" value="3"/>
</dbReference>
<feature type="transmembrane region" description="Helical" evidence="4">
    <location>
        <begin position="538"/>
        <end position="557"/>
    </location>
</feature>
<keyword evidence="7" id="KW-1185">Reference proteome</keyword>
<proteinExistence type="predicted"/>
<dbReference type="InterPro" id="IPR052016">
    <property type="entry name" value="Bact_Sigma-Reg"/>
</dbReference>
<feature type="coiled-coil region" evidence="3">
    <location>
        <begin position="438"/>
        <end position="598"/>
    </location>
</feature>
<dbReference type="Pfam" id="PF07228">
    <property type="entry name" value="SpoIIE"/>
    <property type="match status" value="1"/>
</dbReference>